<protein>
    <submittedName>
        <fullName evidence="2">Thioredoxin domain-containing protein</fullName>
    </submittedName>
</protein>
<accession>A0A926DLE7</accession>
<dbReference type="PANTHER" id="PTHR42899:SF1">
    <property type="entry name" value="SPERMATOGENESIS-ASSOCIATED PROTEIN 20"/>
    <property type="match status" value="1"/>
</dbReference>
<proteinExistence type="predicted"/>
<feature type="domain" description="Spermatogenesis-associated protein 20-like TRX" evidence="1">
    <location>
        <begin position="2"/>
        <end position="156"/>
    </location>
</feature>
<keyword evidence="3" id="KW-1185">Reference proteome</keyword>
<dbReference type="PIRSF" id="PIRSF006402">
    <property type="entry name" value="UCP006402_thioredoxin"/>
    <property type="match status" value="1"/>
</dbReference>
<dbReference type="GO" id="GO:0005975">
    <property type="term" value="P:carbohydrate metabolic process"/>
    <property type="evidence" value="ECO:0007669"/>
    <property type="project" value="InterPro"/>
</dbReference>
<dbReference type="InterPro" id="IPR004879">
    <property type="entry name" value="Ssp411-like_TRX"/>
</dbReference>
<dbReference type="Pfam" id="PF03190">
    <property type="entry name" value="Thioredox_DsbH"/>
    <property type="match status" value="1"/>
</dbReference>
<comment type="caution">
    <text evidence="2">The sequence shown here is derived from an EMBL/GenBank/DDBJ whole genome shotgun (WGS) entry which is preliminary data.</text>
</comment>
<dbReference type="Proteomes" id="UP000611762">
    <property type="component" value="Unassembled WGS sequence"/>
</dbReference>
<dbReference type="InterPro" id="IPR024705">
    <property type="entry name" value="Ssp411"/>
</dbReference>
<dbReference type="AlphaFoldDB" id="A0A926DLE7"/>
<evidence type="ECO:0000313" key="2">
    <source>
        <dbReference type="EMBL" id="MBC8539874.1"/>
    </source>
</evidence>
<dbReference type="SUPFAM" id="SSF52833">
    <property type="entry name" value="Thioredoxin-like"/>
    <property type="match status" value="1"/>
</dbReference>
<dbReference type="Gene3D" id="1.50.10.10">
    <property type="match status" value="1"/>
</dbReference>
<evidence type="ECO:0000313" key="3">
    <source>
        <dbReference type="Proteomes" id="UP000611762"/>
    </source>
</evidence>
<dbReference type="CDD" id="cd02955">
    <property type="entry name" value="SSP411"/>
    <property type="match status" value="1"/>
</dbReference>
<sequence>MNHLKNETSPYLKQHAENPVDWYPWGGEAFLKAKKENKPVFLSIGYSTCHWCHVMAHESFENNEVADILNKNFVSIKVDKEERPDIDSIYMQVCQAFTGSGGWPTSVFLTPDQTPIFAGTYYSKADFCRLANRIAQLWETQREELLTAGREIVSALSSPAAGNESVSNHLLDMAAHQFAQAFDEKNGGFGSSPKFPSPHNLLFLLSRWQTANDKQVLKMAEKTLTQMYKGGLFDHIGFGFSRYSTDDFFLVPHFEKMLYDNALLMMAYITAFHITKNELFKDVAVKTATYVLREMTDPAGGFYSAQDADSDGEEGKFYTFTYEELTALLGEKNGSNFNEYFGITKEGNFEGKNIPNLLGQETLSRETSKFIPAVLDYRKKRTQLHLDDKILTAWNGLMICAFTRMYRAVGDMVYLETAKDAYSFIEQNLMENGTLFVSFRHTRSKTPGFLDDYANTILALISLYEATLEKDYLNKALRLTEKTADNFYDGENGGFFLYGADAEQLILRPKETYDGAMPSGNSVMAYNLVKLSQITQDPKLEQQAKRQLAFMSAVAEDYPMGYSFFLLALLEYLNPPVRIVCVRKDEDAYLAKFPQNAAVRLVDSGEEPQYPIINGRTTYYVCNAKSCLPPTNNLEDVL</sequence>
<dbReference type="SUPFAM" id="SSF48208">
    <property type="entry name" value="Six-hairpin glycosidases"/>
    <property type="match status" value="1"/>
</dbReference>
<organism evidence="2 3">
    <name type="scientific">Congzhengia minquanensis</name>
    <dbReference type="NCBI Taxonomy" id="2763657"/>
    <lineage>
        <taxon>Bacteria</taxon>
        <taxon>Bacillati</taxon>
        <taxon>Bacillota</taxon>
        <taxon>Clostridia</taxon>
        <taxon>Eubacteriales</taxon>
        <taxon>Oscillospiraceae</taxon>
        <taxon>Congzhengia</taxon>
    </lineage>
</organism>
<name>A0A926DLE7_9FIRM</name>
<evidence type="ECO:0000259" key="1">
    <source>
        <dbReference type="Pfam" id="PF03190"/>
    </source>
</evidence>
<dbReference type="InterPro" id="IPR008928">
    <property type="entry name" value="6-hairpin_glycosidase_sf"/>
</dbReference>
<dbReference type="Gene3D" id="3.40.30.10">
    <property type="entry name" value="Glutaredoxin"/>
    <property type="match status" value="1"/>
</dbReference>
<reference evidence="2" key="1">
    <citation type="submission" date="2020-08" db="EMBL/GenBank/DDBJ databases">
        <title>Genome public.</title>
        <authorList>
            <person name="Liu C."/>
            <person name="Sun Q."/>
        </authorList>
    </citation>
    <scope>NUCLEOTIDE SEQUENCE</scope>
    <source>
        <strain evidence="2">H8</strain>
    </source>
</reference>
<gene>
    <name evidence="2" type="ORF">H8698_02650</name>
</gene>
<dbReference type="EMBL" id="JACRSU010000001">
    <property type="protein sequence ID" value="MBC8539874.1"/>
    <property type="molecule type" value="Genomic_DNA"/>
</dbReference>
<dbReference type="RefSeq" id="WP_249311063.1">
    <property type="nucleotide sequence ID" value="NZ_JACRSU010000001.1"/>
</dbReference>
<dbReference type="InterPro" id="IPR036249">
    <property type="entry name" value="Thioredoxin-like_sf"/>
</dbReference>
<dbReference type="PANTHER" id="PTHR42899">
    <property type="entry name" value="SPERMATOGENESIS-ASSOCIATED PROTEIN 20"/>
    <property type="match status" value="1"/>
</dbReference>
<dbReference type="InterPro" id="IPR012341">
    <property type="entry name" value="6hp_glycosidase-like_sf"/>
</dbReference>